<evidence type="ECO:0000313" key="2">
    <source>
        <dbReference type="Proteomes" id="UP000308600"/>
    </source>
</evidence>
<organism evidence="1 2">
    <name type="scientific">Pluteus cervinus</name>
    <dbReference type="NCBI Taxonomy" id="181527"/>
    <lineage>
        <taxon>Eukaryota</taxon>
        <taxon>Fungi</taxon>
        <taxon>Dikarya</taxon>
        <taxon>Basidiomycota</taxon>
        <taxon>Agaricomycotina</taxon>
        <taxon>Agaricomycetes</taxon>
        <taxon>Agaricomycetidae</taxon>
        <taxon>Agaricales</taxon>
        <taxon>Pluteineae</taxon>
        <taxon>Pluteaceae</taxon>
        <taxon>Pluteus</taxon>
    </lineage>
</organism>
<dbReference type="Proteomes" id="UP000308600">
    <property type="component" value="Unassembled WGS sequence"/>
</dbReference>
<accession>A0ACD3AZP9</accession>
<proteinExistence type="predicted"/>
<keyword evidence="2" id="KW-1185">Reference proteome</keyword>
<reference evidence="1 2" key="1">
    <citation type="journal article" date="2019" name="Nat. Ecol. Evol.">
        <title>Megaphylogeny resolves global patterns of mushroom evolution.</title>
        <authorList>
            <person name="Varga T."/>
            <person name="Krizsan K."/>
            <person name="Foldi C."/>
            <person name="Dima B."/>
            <person name="Sanchez-Garcia M."/>
            <person name="Sanchez-Ramirez S."/>
            <person name="Szollosi G.J."/>
            <person name="Szarkandi J.G."/>
            <person name="Papp V."/>
            <person name="Albert L."/>
            <person name="Andreopoulos W."/>
            <person name="Angelini C."/>
            <person name="Antonin V."/>
            <person name="Barry K.W."/>
            <person name="Bougher N.L."/>
            <person name="Buchanan P."/>
            <person name="Buyck B."/>
            <person name="Bense V."/>
            <person name="Catcheside P."/>
            <person name="Chovatia M."/>
            <person name="Cooper J."/>
            <person name="Damon W."/>
            <person name="Desjardin D."/>
            <person name="Finy P."/>
            <person name="Geml J."/>
            <person name="Haridas S."/>
            <person name="Hughes K."/>
            <person name="Justo A."/>
            <person name="Karasinski D."/>
            <person name="Kautmanova I."/>
            <person name="Kiss B."/>
            <person name="Kocsube S."/>
            <person name="Kotiranta H."/>
            <person name="LaButti K.M."/>
            <person name="Lechner B.E."/>
            <person name="Liimatainen K."/>
            <person name="Lipzen A."/>
            <person name="Lukacs Z."/>
            <person name="Mihaltcheva S."/>
            <person name="Morgado L.N."/>
            <person name="Niskanen T."/>
            <person name="Noordeloos M.E."/>
            <person name="Ohm R.A."/>
            <person name="Ortiz-Santana B."/>
            <person name="Ovrebo C."/>
            <person name="Racz N."/>
            <person name="Riley R."/>
            <person name="Savchenko A."/>
            <person name="Shiryaev A."/>
            <person name="Soop K."/>
            <person name="Spirin V."/>
            <person name="Szebenyi C."/>
            <person name="Tomsovsky M."/>
            <person name="Tulloss R.E."/>
            <person name="Uehling J."/>
            <person name="Grigoriev I.V."/>
            <person name="Vagvolgyi C."/>
            <person name="Papp T."/>
            <person name="Martin F.M."/>
            <person name="Miettinen O."/>
            <person name="Hibbett D.S."/>
            <person name="Nagy L.G."/>
        </authorList>
    </citation>
    <scope>NUCLEOTIDE SEQUENCE [LARGE SCALE GENOMIC DNA]</scope>
    <source>
        <strain evidence="1 2">NL-1719</strain>
    </source>
</reference>
<name>A0ACD3AZP9_9AGAR</name>
<dbReference type="EMBL" id="ML208301">
    <property type="protein sequence ID" value="TFK71238.1"/>
    <property type="molecule type" value="Genomic_DNA"/>
</dbReference>
<sequence>MLFSAFSLLPLLALADVALSICPGFNFGIGNVQALGDGINRWTVYDDSCNAVDGLTTNQNPCTSGIFGCSPPPIIFNRYTNTFTGLIYACRTDPNSGVCGNDVISVCCRNDGN</sequence>
<gene>
    <name evidence="1" type="ORF">BDN72DRAFT_477197</name>
</gene>
<evidence type="ECO:0000313" key="1">
    <source>
        <dbReference type="EMBL" id="TFK71238.1"/>
    </source>
</evidence>
<protein>
    <submittedName>
        <fullName evidence="1">Uncharacterized protein</fullName>
    </submittedName>
</protein>